<proteinExistence type="inferred from homology"/>
<dbReference type="InterPro" id="IPR036737">
    <property type="entry name" value="OmpA-like_sf"/>
</dbReference>
<comment type="subcellular location">
    <subcellularLocation>
        <location evidence="6">Cell outer membrane</location>
        <topology evidence="6">Lipid-anchor</topology>
    </subcellularLocation>
</comment>
<gene>
    <name evidence="6" type="primary">pal</name>
    <name evidence="9" type="ORF">CRV04_11450</name>
</gene>
<dbReference type="AlphaFoldDB" id="A0A4Q0XQB3"/>
<keyword evidence="3 6" id="KW-0564">Palmitate</keyword>
<keyword evidence="1 6" id="KW-0732">Signal</keyword>
<dbReference type="PROSITE" id="PS51123">
    <property type="entry name" value="OMPA_2"/>
    <property type="match status" value="1"/>
</dbReference>
<keyword evidence="4 6" id="KW-0998">Cell outer membrane</keyword>
<organism evidence="9 10">
    <name type="scientific">Candidatus Marinarcus aquaticus</name>
    <dbReference type="NCBI Taxonomy" id="2044504"/>
    <lineage>
        <taxon>Bacteria</taxon>
        <taxon>Pseudomonadati</taxon>
        <taxon>Campylobacterota</taxon>
        <taxon>Epsilonproteobacteria</taxon>
        <taxon>Campylobacterales</taxon>
        <taxon>Arcobacteraceae</taxon>
        <taxon>Candidatus Marinarcus</taxon>
    </lineage>
</organism>
<keyword evidence="5 6" id="KW-0449">Lipoprotein</keyword>
<evidence type="ECO:0000256" key="5">
    <source>
        <dbReference type="ARBA" id="ARBA00023288"/>
    </source>
</evidence>
<dbReference type="SUPFAM" id="SSF103088">
    <property type="entry name" value="OmpA-like"/>
    <property type="match status" value="1"/>
</dbReference>
<evidence type="ECO:0000256" key="6">
    <source>
        <dbReference type="HAMAP-Rule" id="MF_02204"/>
    </source>
</evidence>
<dbReference type="HAMAP" id="MF_02204">
    <property type="entry name" value="Pal"/>
    <property type="match status" value="1"/>
</dbReference>
<feature type="domain" description="OmpA-like" evidence="8">
    <location>
        <begin position="65"/>
        <end position="177"/>
    </location>
</feature>
<dbReference type="PROSITE" id="PS51257">
    <property type="entry name" value="PROKAR_LIPOPROTEIN"/>
    <property type="match status" value="1"/>
</dbReference>
<name>A0A4Q0XQB3_9BACT</name>
<dbReference type="PRINTS" id="PR01021">
    <property type="entry name" value="OMPADOMAIN"/>
</dbReference>
<keyword evidence="2 6" id="KW-0472">Membrane</keyword>
<evidence type="ECO:0000313" key="9">
    <source>
        <dbReference type="EMBL" id="RXJ54642.1"/>
    </source>
</evidence>
<dbReference type="Pfam" id="PF00691">
    <property type="entry name" value="OmpA"/>
    <property type="match status" value="1"/>
</dbReference>
<evidence type="ECO:0000256" key="4">
    <source>
        <dbReference type="ARBA" id="ARBA00023237"/>
    </source>
</evidence>
<comment type="caution">
    <text evidence="9">The sequence shown here is derived from an EMBL/GenBank/DDBJ whole genome shotgun (WGS) entry which is preliminary data.</text>
</comment>
<feature type="chain" id="PRO_5020809768" description="Peptidoglycan-associated lipoprotein" evidence="7">
    <location>
        <begin position="23"/>
        <end position="177"/>
    </location>
</feature>
<dbReference type="EMBL" id="PDKN01000009">
    <property type="protein sequence ID" value="RXJ54642.1"/>
    <property type="molecule type" value="Genomic_DNA"/>
</dbReference>
<dbReference type="InterPro" id="IPR039001">
    <property type="entry name" value="Pal"/>
</dbReference>
<comment type="similarity">
    <text evidence="6">Belongs to the Pal lipoprotein family.</text>
</comment>
<dbReference type="InterPro" id="IPR050330">
    <property type="entry name" value="Bact_OuterMem_StrucFunc"/>
</dbReference>
<dbReference type="GO" id="GO:0009279">
    <property type="term" value="C:cell outer membrane"/>
    <property type="evidence" value="ECO:0007669"/>
    <property type="project" value="UniProtKB-SubCell"/>
</dbReference>
<protein>
    <recommendedName>
        <fullName evidence="6">Peptidoglycan-associated lipoprotein</fullName>
        <shortName evidence="6">PAL</shortName>
    </recommendedName>
</protein>
<accession>A0A4Q0XQB3</accession>
<feature type="signal peptide" evidence="7">
    <location>
        <begin position="1"/>
        <end position="22"/>
    </location>
</feature>
<evidence type="ECO:0000256" key="2">
    <source>
        <dbReference type="ARBA" id="ARBA00023136"/>
    </source>
</evidence>
<sequence>MKKLGMYSLLLAAILFTGCSQKSVEMDANSDSALDRVEGNGATTEQMMADSSMDSESKGVYVTIDGKQVFLGSVYFAFDKYDLSSDMREVVKANAALLSEYNGKIKVEGNCDEWGTDEYNYALGLKRAKAVKDALVADGIESSNISLISFGESNPVCSDKNKDCWQKNRRADHRLLP</sequence>
<evidence type="ECO:0000256" key="3">
    <source>
        <dbReference type="ARBA" id="ARBA00023139"/>
    </source>
</evidence>
<dbReference type="RefSeq" id="WP_128996990.1">
    <property type="nucleotide sequence ID" value="NZ_PDKN01000009.1"/>
</dbReference>
<dbReference type="Proteomes" id="UP000290657">
    <property type="component" value="Unassembled WGS sequence"/>
</dbReference>
<dbReference type="InterPro" id="IPR006665">
    <property type="entry name" value="OmpA-like"/>
</dbReference>
<dbReference type="CDD" id="cd07185">
    <property type="entry name" value="OmpA_C-like"/>
    <property type="match status" value="1"/>
</dbReference>
<evidence type="ECO:0000256" key="1">
    <source>
        <dbReference type="ARBA" id="ARBA00022729"/>
    </source>
</evidence>
<evidence type="ECO:0000259" key="8">
    <source>
        <dbReference type="PROSITE" id="PS51123"/>
    </source>
</evidence>
<dbReference type="OrthoDB" id="9809164at2"/>
<reference evidence="9 10" key="1">
    <citation type="submission" date="2017-10" db="EMBL/GenBank/DDBJ databases">
        <title>Genomics of the genus Arcobacter.</title>
        <authorList>
            <person name="Perez-Cataluna A."/>
            <person name="Figueras M.J."/>
        </authorList>
    </citation>
    <scope>NUCLEOTIDE SEQUENCE [LARGE SCALE GENOMIC DNA]</scope>
    <source>
        <strain evidence="9 10">CECT 8987</strain>
    </source>
</reference>
<dbReference type="PANTHER" id="PTHR30329:SF21">
    <property type="entry name" value="LIPOPROTEIN YIAD-RELATED"/>
    <property type="match status" value="1"/>
</dbReference>
<dbReference type="PANTHER" id="PTHR30329">
    <property type="entry name" value="STATOR ELEMENT OF FLAGELLAR MOTOR COMPLEX"/>
    <property type="match status" value="1"/>
</dbReference>
<dbReference type="InterPro" id="IPR006664">
    <property type="entry name" value="OMP_bac"/>
</dbReference>
<dbReference type="GO" id="GO:0051301">
    <property type="term" value="P:cell division"/>
    <property type="evidence" value="ECO:0007669"/>
    <property type="project" value="InterPro"/>
</dbReference>
<keyword evidence="10" id="KW-1185">Reference proteome</keyword>
<evidence type="ECO:0000256" key="7">
    <source>
        <dbReference type="SAM" id="SignalP"/>
    </source>
</evidence>
<evidence type="ECO:0000313" key="10">
    <source>
        <dbReference type="Proteomes" id="UP000290657"/>
    </source>
</evidence>
<dbReference type="Gene3D" id="3.30.1330.60">
    <property type="entry name" value="OmpA-like domain"/>
    <property type="match status" value="1"/>
</dbReference>